<dbReference type="AlphaFoldDB" id="M2QIG6"/>
<dbReference type="PANTHER" id="PTHR11200:SF300">
    <property type="entry name" value="TYPE II INOSITOL 1,4,5-TRISPHOSPHATE 5-PHOSPHATASE"/>
    <property type="match status" value="1"/>
</dbReference>
<protein>
    <recommendedName>
        <fullName evidence="2">Inositol polyphosphate-related phosphatase domain-containing protein</fullName>
    </recommendedName>
</protein>
<dbReference type="Proteomes" id="UP000016930">
    <property type="component" value="Unassembled WGS sequence"/>
</dbReference>
<gene>
    <name evidence="3" type="ORF">CERSUDRAFT_83851</name>
</gene>
<dbReference type="SUPFAM" id="SSF56219">
    <property type="entry name" value="DNase I-like"/>
    <property type="match status" value="1"/>
</dbReference>
<dbReference type="InterPro" id="IPR048869">
    <property type="entry name" value="OCRL-1_2_ASH"/>
</dbReference>
<feature type="region of interest" description="Disordered" evidence="1">
    <location>
        <begin position="287"/>
        <end position="319"/>
    </location>
</feature>
<accession>M2QIG6</accession>
<evidence type="ECO:0000313" key="3">
    <source>
        <dbReference type="EMBL" id="EMD36828.1"/>
    </source>
</evidence>
<sequence length="878" mass="96020">MSENLTSILQAGLRPSEHVKVALETRLAPDPVLDRTTDRDALQQSQVGGSRVLAVISHRYLGTEKEDGCVFILKPVPSQTLYSDEEDYTIEHIFPIVDDFSIAMAQPRRTTMDLRASSLSVAMNQPRTELSLTITPGGDAATRPIALLTTDTQGLRAVLAECRRLTASVAAVDAANRFSWVNLYHARRGPPASSPPPDLRERRKPLLSRLSGAAAGMPGDESVDIELIRDEWIRRRVHDELDAKCGETVQLRIRIGTFNVNGKMPSQDLSSWVSGHEIGRSLMGQHITRPEAESGGSPLASDTDEMRTDVSSTVSSNPRATLSASTSVTLPLDVGEDPADPDLAVFGFQELDLSTEALLYSTKTVREDAWCMAIFAGLGEKAVLYEKLVSKQLVGMLLVVIVKKRLRAQFGDIKTASVGAGIMGVMGNKGATAVRLTFTPAPSAQAPHPRPTVLTFVNSHLAAFDEMWEKRNADFHDLSKRLLFEPAPPVDSASATSEGAGYVPAAATVFESDALFWMVDLNYRINLPDADIRSLLSSALKQRDLDILQQYDQLKLAMGTGLAFEDFSEGQISHPPSYRFGTALPADKLGYDSKRKPAWTDRVLHMDASPLNVTRVAYTSHAQITMSDHRPVAAEYKICLPAVDRIRHDALVRSLWRHVDDIENSDATPKIRLSSTAVDFGKIVYKRQVAQTLILENTGKVPCTYRFVAAVPGAPIYPAWLSIDDGAGLILPGEAVAVTLTAYIDDTTAAQFNLGPSRLEDTLILHTALGKDHFILVVGEYQRTCFATDLAWLVRLPGPIRALRNAQDLLPEDDAVTAPREIMRLVNWLMSHATDVEGLFITTGEDVLVEAIREVGLVIRNAAAQYSALVRPEFGYGS</sequence>
<dbReference type="InterPro" id="IPR036691">
    <property type="entry name" value="Endo/exonu/phosph_ase_sf"/>
</dbReference>
<reference evidence="3 4" key="1">
    <citation type="journal article" date="2012" name="Proc. Natl. Acad. Sci. U.S.A.">
        <title>Comparative genomics of Ceriporiopsis subvermispora and Phanerochaete chrysosporium provide insight into selective ligninolysis.</title>
        <authorList>
            <person name="Fernandez-Fueyo E."/>
            <person name="Ruiz-Duenas F.J."/>
            <person name="Ferreira P."/>
            <person name="Floudas D."/>
            <person name="Hibbett D.S."/>
            <person name="Canessa P."/>
            <person name="Larrondo L.F."/>
            <person name="James T.Y."/>
            <person name="Seelenfreund D."/>
            <person name="Lobos S."/>
            <person name="Polanco R."/>
            <person name="Tello M."/>
            <person name="Honda Y."/>
            <person name="Watanabe T."/>
            <person name="Watanabe T."/>
            <person name="Ryu J.S."/>
            <person name="Kubicek C.P."/>
            <person name="Schmoll M."/>
            <person name="Gaskell J."/>
            <person name="Hammel K.E."/>
            <person name="St John F.J."/>
            <person name="Vanden Wymelenberg A."/>
            <person name="Sabat G."/>
            <person name="Splinter BonDurant S."/>
            <person name="Syed K."/>
            <person name="Yadav J.S."/>
            <person name="Doddapaneni H."/>
            <person name="Subramanian V."/>
            <person name="Lavin J.L."/>
            <person name="Oguiza J.A."/>
            <person name="Perez G."/>
            <person name="Pisabarro A.G."/>
            <person name="Ramirez L."/>
            <person name="Santoyo F."/>
            <person name="Master E."/>
            <person name="Coutinho P.M."/>
            <person name="Henrissat B."/>
            <person name="Lombard V."/>
            <person name="Magnuson J.K."/>
            <person name="Kuees U."/>
            <person name="Hori C."/>
            <person name="Igarashi K."/>
            <person name="Samejima M."/>
            <person name="Held B.W."/>
            <person name="Barry K.W."/>
            <person name="LaButti K.M."/>
            <person name="Lapidus A."/>
            <person name="Lindquist E.A."/>
            <person name="Lucas S.M."/>
            <person name="Riley R."/>
            <person name="Salamov A.A."/>
            <person name="Hoffmeister D."/>
            <person name="Schwenk D."/>
            <person name="Hadar Y."/>
            <person name="Yarden O."/>
            <person name="de Vries R.P."/>
            <person name="Wiebenga A."/>
            <person name="Stenlid J."/>
            <person name="Eastwood D."/>
            <person name="Grigoriev I.V."/>
            <person name="Berka R.M."/>
            <person name="Blanchette R.A."/>
            <person name="Kersten P."/>
            <person name="Martinez A.T."/>
            <person name="Vicuna R."/>
            <person name="Cullen D."/>
        </authorList>
    </citation>
    <scope>NUCLEOTIDE SEQUENCE [LARGE SCALE GENOMIC DNA]</scope>
    <source>
        <strain evidence="3 4">B</strain>
    </source>
</reference>
<proteinExistence type="predicted"/>
<dbReference type="OrthoDB" id="7862313at2759"/>
<dbReference type="InterPro" id="IPR013783">
    <property type="entry name" value="Ig-like_fold"/>
</dbReference>
<evidence type="ECO:0000256" key="1">
    <source>
        <dbReference type="SAM" id="MobiDB-lite"/>
    </source>
</evidence>
<dbReference type="HOGENOM" id="CLU_006779_0_0_1"/>
<dbReference type="PANTHER" id="PTHR11200">
    <property type="entry name" value="INOSITOL 5-PHOSPHATASE"/>
    <property type="match status" value="1"/>
</dbReference>
<dbReference type="Pfam" id="PF21310">
    <property type="entry name" value="OCRL-like_ASH"/>
    <property type="match status" value="1"/>
</dbReference>
<dbReference type="GO" id="GO:0046856">
    <property type="term" value="P:phosphatidylinositol dephosphorylation"/>
    <property type="evidence" value="ECO:0007669"/>
    <property type="project" value="InterPro"/>
</dbReference>
<dbReference type="SMART" id="SM00128">
    <property type="entry name" value="IPPc"/>
    <property type="match status" value="1"/>
</dbReference>
<dbReference type="Pfam" id="PF22669">
    <property type="entry name" value="Exo_endo_phos2"/>
    <property type="match status" value="1"/>
</dbReference>
<dbReference type="InterPro" id="IPR046985">
    <property type="entry name" value="IP5"/>
</dbReference>
<feature type="domain" description="Inositol polyphosphate-related phosphatase" evidence="2">
    <location>
        <begin position="249"/>
        <end position="644"/>
    </location>
</feature>
<name>M2QIG6_CERS8</name>
<organism evidence="3 4">
    <name type="scientific">Ceriporiopsis subvermispora (strain B)</name>
    <name type="common">White-rot fungus</name>
    <name type="synonym">Gelatoporia subvermispora</name>
    <dbReference type="NCBI Taxonomy" id="914234"/>
    <lineage>
        <taxon>Eukaryota</taxon>
        <taxon>Fungi</taxon>
        <taxon>Dikarya</taxon>
        <taxon>Basidiomycota</taxon>
        <taxon>Agaricomycotina</taxon>
        <taxon>Agaricomycetes</taxon>
        <taxon>Polyporales</taxon>
        <taxon>Gelatoporiaceae</taxon>
        <taxon>Gelatoporia</taxon>
    </lineage>
</organism>
<evidence type="ECO:0000313" key="4">
    <source>
        <dbReference type="Proteomes" id="UP000016930"/>
    </source>
</evidence>
<feature type="compositionally biased region" description="Polar residues" evidence="1">
    <location>
        <begin position="309"/>
        <end position="319"/>
    </location>
</feature>
<dbReference type="InterPro" id="IPR000300">
    <property type="entry name" value="IPPc"/>
</dbReference>
<evidence type="ECO:0000259" key="2">
    <source>
        <dbReference type="SMART" id="SM00128"/>
    </source>
</evidence>
<dbReference type="GO" id="GO:0004439">
    <property type="term" value="F:phosphatidylinositol-4,5-bisphosphate 5-phosphatase activity"/>
    <property type="evidence" value="ECO:0007669"/>
    <property type="project" value="TreeGrafter"/>
</dbReference>
<keyword evidence="4" id="KW-1185">Reference proteome</keyword>
<dbReference type="Gene3D" id="2.60.40.10">
    <property type="entry name" value="Immunoglobulins"/>
    <property type="match status" value="1"/>
</dbReference>
<dbReference type="EMBL" id="KB445797">
    <property type="protein sequence ID" value="EMD36828.1"/>
    <property type="molecule type" value="Genomic_DNA"/>
</dbReference>
<dbReference type="STRING" id="914234.M2QIG6"/>
<dbReference type="Gene3D" id="3.60.10.10">
    <property type="entry name" value="Endonuclease/exonuclease/phosphatase"/>
    <property type="match status" value="1"/>
</dbReference>